<organism evidence="2">
    <name type="scientific">Dichomitus squalens</name>
    <dbReference type="NCBI Taxonomy" id="114155"/>
    <lineage>
        <taxon>Eukaryota</taxon>
        <taxon>Fungi</taxon>
        <taxon>Dikarya</taxon>
        <taxon>Basidiomycota</taxon>
        <taxon>Agaricomycotina</taxon>
        <taxon>Agaricomycetes</taxon>
        <taxon>Polyporales</taxon>
        <taxon>Polyporaceae</taxon>
        <taxon>Dichomitus</taxon>
    </lineage>
</organism>
<dbReference type="Proteomes" id="UP000292957">
    <property type="component" value="Unassembled WGS sequence"/>
</dbReference>
<evidence type="ECO:0000313" key="2">
    <source>
        <dbReference type="EMBL" id="TBU27389.1"/>
    </source>
</evidence>
<protein>
    <submittedName>
        <fullName evidence="2">Uncharacterized protein</fullName>
    </submittedName>
</protein>
<reference evidence="2" key="1">
    <citation type="submission" date="2019-01" db="EMBL/GenBank/DDBJ databases">
        <title>Draft genome sequences of three monokaryotic isolates of the white-rot basidiomycete fungus Dichomitus squalens.</title>
        <authorList>
            <consortium name="DOE Joint Genome Institute"/>
            <person name="Lopez S.C."/>
            <person name="Andreopoulos B."/>
            <person name="Pangilinan J."/>
            <person name="Lipzen A."/>
            <person name="Riley R."/>
            <person name="Ahrendt S."/>
            <person name="Ng V."/>
            <person name="Barry K."/>
            <person name="Daum C."/>
            <person name="Grigoriev I.V."/>
            <person name="Hilden K.S."/>
            <person name="Makela M.R."/>
            <person name="de Vries R.P."/>
        </authorList>
    </citation>
    <scope>NUCLEOTIDE SEQUENCE [LARGE SCALE GENOMIC DNA]</scope>
    <source>
        <strain evidence="2">OM18370.1</strain>
    </source>
</reference>
<proteinExistence type="predicted"/>
<feature type="compositionally biased region" description="Polar residues" evidence="1">
    <location>
        <begin position="68"/>
        <end position="82"/>
    </location>
</feature>
<accession>A0A4Q9MIW8</accession>
<feature type="region of interest" description="Disordered" evidence="1">
    <location>
        <begin position="34"/>
        <end position="82"/>
    </location>
</feature>
<dbReference type="EMBL" id="ML143433">
    <property type="protein sequence ID" value="TBU27389.1"/>
    <property type="molecule type" value="Genomic_DNA"/>
</dbReference>
<name>A0A4Q9MIW8_9APHY</name>
<evidence type="ECO:0000256" key="1">
    <source>
        <dbReference type="SAM" id="MobiDB-lite"/>
    </source>
</evidence>
<sequence length="160" mass="17540">MVFSSPSRHISCLRRRSCVPSIKASLDLRRPVLPPFATLPRSQSGTGYRHPGSARPPSLPKTDRKPPSTEQMQGRSPLTGSIAHTLSSYRPPRTDCLCVKCTSAPCHTFPLPRSTRTACVPVVRDYSRLLSSFVRHALSRNRCGLHPKAIAPSGLTQDVT</sequence>
<dbReference type="AlphaFoldDB" id="A0A4Q9MIW8"/>
<gene>
    <name evidence="2" type="ORF">BD311DRAFT_844305</name>
</gene>